<comment type="subcellular location">
    <subcellularLocation>
        <location evidence="1">Cell membrane</location>
        <topology evidence="1">Multi-pass membrane protein</topology>
    </subcellularLocation>
</comment>
<dbReference type="EMBL" id="PVZC01000003">
    <property type="protein sequence ID" value="PRX99538.1"/>
    <property type="molecule type" value="Genomic_DNA"/>
</dbReference>
<dbReference type="GO" id="GO:0015297">
    <property type="term" value="F:antiporter activity"/>
    <property type="evidence" value="ECO:0007669"/>
    <property type="project" value="InterPro"/>
</dbReference>
<feature type="transmembrane region" description="Helical" evidence="8">
    <location>
        <begin position="274"/>
        <end position="298"/>
    </location>
</feature>
<comment type="caution">
    <text evidence="9">The sequence shown here is derived from an EMBL/GenBank/DDBJ whole genome shotgun (WGS) entry which is preliminary data.</text>
</comment>
<keyword evidence="4" id="KW-1003">Cell membrane</keyword>
<keyword evidence="7 8" id="KW-0472">Membrane</keyword>
<feature type="transmembrane region" description="Helical" evidence="8">
    <location>
        <begin position="168"/>
        <end position="187"/>
    </location>
</feature>
<sequence length="449" mass="46408">MRVSLPAAPFRHRHDREILSLAIPAFFALVAEPLFLLVDSAVVGRLGTEPLAALGVAGQILLTVTGLCVFLAYGTTPAVARQVGAGDLAAAVRHGVDGLWLAFLIGCGTALLGWPLAPWLVEAMGASAAVTPHAVVYLRVSLLGMPGMLLVLAGTGVLRGLQDTRTPLAVAVGSYLLNGVLVVWFVLGLGGGIAGSAWAGVVAQTLAGGVYVAMVLRLTRRHGVGVLTSPRRLRAATAASTALLVRNIAMRVVVMVCVAVAARLGDPTLAAHQVAFQVWGLLVFAMDAIAIAGQAIIGRYLGAGDSAGARAATRRMVEWGVAAGVVFAVAVLAARPWIPPLFSTDPQVRELMLVALVMVAALQPLSGIVMVLDGVLIGAGDLRYLAWASVWTMLAFLPPGLAVLAFGRPGTAAALVGLWLAYGVWLVARGITLGLRARGRAWAVIGAVR</sequence>
<evidence type="ECO:0000256" key="6">
    <source>
        <dbReference type="ARBA" id="ARBA00022989"/>
    </source>
</evidence>
<keyword evidence="5 8" id="KW-0812">Transmembrane</keyword>
<evidence type="ECO:0000256" key="3">
    <source>
        <dbReference type="ARBA" id="ARBA00022448"/>
    </source>
</evidence>
<dbReference type="GO" id="GO:0005886">
    <property type="term" value="C:plasma membrane"/>
    <property type="evidence" value="ECO:0007669"/>
    <property type="project" value="UniProtKB-SubCell"/>
</dbReference>
<feature type="transmembrane region" description="Helical" evidence="8">
    <location>
        <begin position="98"/>
        <end position="117"/>
    </location>
</feature>
<evidence type="ECO:0000313" key="9">
    <source>
        <dbReference type="EMBL" id="PRX99538.1"/>
    </source>
</evidence>
<feature type="transmembrane region" description="Helical" evidence="8">
    <location>
        <begin position="350"/>
        <end position="372"/>
    </location>
</feature>
<reference evidence="9 10" key="1">
    <citation type="submission" date="2018-03" db="EMBL/GenBank/DDBJ databases">
        <title>Genomic Encyclopedia of Archaeal and Bacterial Type Strains, Phase II (KMG-II): from individual species to whole genera.</title>
        <authorList>
            <person name="Goeker M."/>
        </authorList>
    </citation>
    <scope>NUCLEOTIDE SEQUENCE [LARGE SCALE GENOMIC DNA]</scope>
    <source>
        <strain evidence="9 10">DSM 45601</strain>
    </source>
</reference>
<comment type="similarity">
    <text evidence="2">Belongs to the multi antimicrobial extrusion (MATE) (TC 2.A.66.1) family.</text>
</comment>
<feature type="transmembrane region" description="Helical" evidence="8">
    <location>
        <begin position="137"/>
        <end position="161"/>
    </location>
</feature>
<dbReference type="AlphaFoldDB" id="A0A2T0Q6T8"/>
<evidence type="ECO:0000256" key="8">
    <source>
        <dbReference type="SAM" id="Phobius"/>
    </source>
</evidence>
<evidence type="ECO:0000256" key="2">
    <source>
        <dbReference type="ARBA" id="ARBA00010199"/>
    </source>
</evidence>
<dbReference type="Proteomes" id="UP000237846">
    <property type="component" value="Unassembled WGS sequence"/>
</dbReference>
<organism evidence="9 10">
    <name type="scientific">Allonocardiopsis opalescens</name>
    <dbReference type="NCBI Taxonomy" id="1144618"/>
    <lineage>
        <taxon>Bacteria</taxon>
        <taxon>Bacillati</taxon>
        <taxon>Actinomycetota</taxon>
        <taxon>Actinomycetes</taxon>
        <taxon>Streptosporangiales</taxon>
        <taxon>Allonocardiopsis</taxon>
    </lineage>
</organism>
<dbReference type="RefSeq" id="WP_106244142.1">
    <property type="nucleotide sequence ID" value="NZ_PVZC01000003.1"/>
</dbReference>
<dbReference type="InterPro" id="IPR048279">
    <property type="entry name" value="MdtK-like"/>
</dbReference>
<dbReference type="CDD" id="cd13136">
    <property type="entry name" value="MATE_DinF_like"/>
    <property type="match status" value="1"/>
</dbReference>
<evidence type="ECO:0000313" key="10">
    <source>
        <dbReference type="Proteomes" id="UP000237846"/>
    </source>
</evidence>
<dbReference type="NCBIfam" id="TIGR00797">
    <property type="entry name" value="matE"/>
    <property type="match status" value="1"/>
</dbReference>
<dbReference type="PANTHER" id="PTHR42893:SF46">
    <property type="entry name" value="PROTEIN DETOXIFICATION 44, CHLOROPLASTIC"/>
    <property type="match status" value="1"/>
</dbReference>
<dbReference type="OrthoDB" id="5242355at2"/>
<feature type="transmembrane region" description="Helical" evidence="8">
    <location>
        <begin position="50"/>
        <end position="73"/>
    </location>
</feature>
<dbReference type="Pfam" id="PF01554">
    <property type="entry name" value="MatE"/>
    <property type="match status" value="2"/>
</dbReference>
<dbReference type="InterPro" id="IPR044644">
    <property type="entry name" value="DinF-like"/>
</dbReference>
<keyword evidence="10" id="KW-1185">Reference proteome</keyword>
<feature type="transmembrane region" description="Helical" evidence="8">
    <location>
        <begin position="412"/>
        <end position="431"/>
    </location>
</feature>
<feature type="transmembrane region" description="Helical" evidence="8">
    <location>
        <begin position="21"/>
        <end position="38"/>
    </location>
</feature>
<evidence type="ECO:0000256" key="7">
    <source>
        <dbReference type="ARBA" id="ARBA00023136"/>
    </source>
</evidence>
<feature type="transmembrane region" description="Helical" evidence="8">
    <location>
        <begin position="319"/>
        <end position="338"/>
    </location>
</feature>
<keyword evidence="3" id="KW-0813">Transport</keyword>
<name>A0A2T0Q6T8_9ACTN</name>
<evidence type="ECO:0000256" key="4">
    <source>
        <dbReference type="ARBA" id="ARBA00022475"/>
    </source>
</evidence>
<keyword evidence="6 8" id="KW-1133">Transmembrane helix</keyword>
<dbReference type="GO" id="GO:0042910">
    <property type="term" value="F:xenobiotic transmembrane transporter activity"/>
    <property type="evidence" value="ECO:0007669"/>
    <property type="project" value="InterPro"/>
</dbReference>
<gene>
    <name evidence="9" type="ORF">CLV72_103139</name>
</gene>
<feature type="transmembrane region" description="Helical" evidence="8">
    <location>
        <begin position="193"/>
        <end position="216"/>
    </location>
</feature>
<proteinExistence type="inferred from homology"/>
<accession>A0A2T0Q6T8</accession>
<feature type="transmembrane region" description="Helical" evidence="8">
    <location>
        <begin position="237"/>
        <end position="262"/>
    </location>
</feature>
<evidence type="ECO:0000256" key="1">
    <source>
        <dbReference type="ARBA" id="ARBA00004651"/>
    </source>
</evidence>
<dbReference type="PIRSF" id="PIRSF006603">
    <property type="entry name" value="DinF"/>
    <property type="match status" value="1"/>
</dbReference>
<evidence type="ECO:0000256" key="5">
    <source>
        <dbReference type="ARBA" id="ARBA00022692"/>
    </source>
</evidence>
<dbReference type="PANTHER" id="PTHR42893">
    <property type="entry name" value="PROTEIN DETOXIFICATION 44, CHLOROPLASTIC-RELATED"/>
    <property type="match status" value="1"/>
</dbReference>
<protein>
    <submittedName>
        <fullName evidence="9">Putative MATE family efflux protein</fullName>
    </submittedName>
</protein>
<dbReference type="InterPro" id="IPR002528">
    <property type="entry name" value="MATE_fam"/>
</dbReference>
<feature type="transmembrane region" description="Helical" evidence="8">
    <location>
        <begin position="384"/>
        <end position="406"/>
    </location>
</feature>